<dbReference type="CDD" id="cd06550">
    <property type="entry name" value="TM_ABC_iron-siderophores_like"/>
    <property type="match status" value="1"/>
</dbReference>
<accession>A0A917RRX2</accession>
<protein>
    <submittedName>
        <fullName evidence="9">Iron ABC transporter permease</fullName>
    </submittedName>
</protein>
<dbReference type="Pfam" id="PF01032">
    <property type="entry name" value="FecCD"/>
    <property type="match status" value="1"/>
</dbReference>
<evidence type="ECO:0000256" key="7">
    <source>
        <dbReference type="ARBA" id="ARBA00023136"/>
    </source>
</evidence>
<name>A0A917RRX2_9NOCA</name>
<reference evidence="9" key="2">
    <citation type="submission" date="2020-09" db="EMBL/GenBank/DDBJ databases">
        <authorList>
            <person name="Sun Q."/>
            <person name="Zhou Y."/>
        </authorList>
    </citation>
    <scope>NUCLEOTIDE SEQUENCE</scope>
    <source>
        <strain evidence="9">CGMCC 4.3508</strain>
    </source>
</reference>
<evidence type="ECO:0000256" key="3">
    <source>
        <dbReference type="ARBA" id="ARBA00022448"/>
    </source>
</evidence>
<keyword evidence="4" id="KW-1003">Cell membrane</keyword>
<dbReference type="GO" id="GO:0022857">
    <property type="term" value="F:transmembrane transporter activity"/>
    <property type="evidence" value="ECO:0007669"/>
    <property type="project" value="InterPro"/>
</dbReference>
<keyword evidence="10" id="KW-1185">Reference proteome</keyword>
<feature type="transmembrane region" description="Helical" evidence="8">
    <location>
        <begin position="117"/>
        <end position="136"/>
    </location>
</feature>
<dbReference type="PANTHER" id="PTHR30472">
    <property type="entry name" value="FERRIC ENTEROBACTIN TRANSPORT SYSTEM PERMEASE PROTEIN"/>
    <property type="match status" value="1"/>
</dbReference>
<feature type="transmembrane region" description="Helical" evidence="8">
    <location>
        <begin position="169"/>
        <end position="195"/>
    </location>
</feature>
<dbReference type="FunFam" id="1.10.3470.10:FF:000001">
    <property type="entry name" value="Vitamin B12 ABC transporter permease BtuC"/>
    <property type="match status" value="1"/>
</dbReference>
<feature type="transmembrane region" description="Helical" evidence="8">
    <location>
        <begin position="28"/>
        <end position="48"/>
    </location>
</feature>
<proteinExistence type="inferred from homology"/>
<keyword evidence="6 8" id="KW-1133">Transmembrane helix</keyword>
<evidence type="ECO:0000256" key="8">
    <source>
        <dbReference type="SAM" id="Phobius"/>
    </source>
</evidence>
<gene>
    <name evidence="9" type="ORF">GCM10011588_39020</name>
</gene>
<dbReference type="PANTHER" id="PTHR30472:SF70">
    <property type="entry name" value="MOLYBDATE IMPORT SYSTEM PERMEASE PROTEIN MOLB"/>
    <property type="match status" value="1"/>
</dbReference>
<evidence type="ECO:0000256" key="4">
    <source>
        <dbReference type="ARBA" id="ARBA00022475"/>
    </source>
</evidence>
<feature type="transmembrane region" description="Helical" evidence="8">
    <location>
        <begin position="264"/>
        <end position="288"/>
    </location>
</feature>
<evidence type="ECO:0000256" key="2">
    <source>
        <dbReference type="ARBA" id="ARBA00007935"/>
    </source>
</evidence>
<comment type="caution">
    <text evidence="9">The sequence shown here is derived from an EMBL/GenBank/DDBJ whole genome shotgun (WGS) entry which is preliminary data.</text>
</comment>
<keyword evidence="7 8" id="KW-0472">Membrane</keyword>
<feature type="transmembrane region" description="Helical" evidence="8">
    <location>
        <begin position="332"/>
        <end position="351"/>
    </location>
</feature>
<evidence type="ECO:0000313" key="9">
    <source>
        <dbReference type="EMBL" id="GGL20383.1"/>
    </source>
</evidence>
<dbReference type="EMBL" id="BMMH01000007">
    <property type="protein sequence ID" value="GGL20383.1"/>
    <property type="molecule type" value="Genomic_DNA"/>
</dbReference>
<keyword evidence="5 8" id="KW-0812">Transmembrane</keyword>
<dbReference type="AlphaFoldDB" id="A0A917RRX2"/>
<feature type="transmembrane region" description="Helical" evidence="8">
    <location>
        <begin position="215"/>
        <end position="237"/>
    </location>
</feature>
<sequence length="364" mass="37900">MTSSAADTVAVAAPEVPAPRRARFDRRLLAIPGFFLLLLVVSIAALAVGRYTVPPNEIVRILLGQIFPLEQTWYPQESTVVLDVRLPRVLLAVLLGAGLALTGAVMQAVFRNPLASAQVLGVSSGASFGGVLILLAGFGGAALVGGAFLGGVLALVLVVTIARAVPGAPLLMIILGGTVVGAMFQAMVSFITYIADPYSELPSIVFWLMGSLATASYTKVLTAAIPIVTAGVVVLALRWRLNILAMGDEDATALGLKPARLRNFLLLCVALITAGSVSVAGVIGWVGLVVPHLVRMLVGTDNRIVLPVSALLGATYLTVIDTLSRTLSTAEIPIGILTAIIGAPFFVVLLIRNRSRLWGADARG</sequence>
<dbReference type="GO" id="GO:0033214">
    <property type="term" value="P:siderophore-iron import into cell"/>
    <property type="evidence" value="ECO:0007669"/>
    <property type="project" value="TreeGrafter"/>
</dbReference>
<evidence type="ECO:0000256" key="5">
    <source>
        <dbReference type="ARBA" id="ARBA00022692"/>
    </source>
</evidence>
<dbReference type="SUPFAM" id="SSF81345">
    <property type="entry name" value="ABC transporter involved in vitamin B12 uptake, BtuC"/>
    <property type="match status" value="1"/>
</dbReference>
<dbReference type="Gene3D" id="1.10.3470.10">
    <property type="entry name" value="ABC transporter involved in vitamin B12 uptake, BtuC"/>
    <property type="match status" value="1"/>
</dbReference>
<keyword evidence="3" id="KW-0813">Transport</keyword>
<evidence type="ECO:0000256" key="1">
    <source>
        <dbReference type="ARBA" id="ARBA00004651"/>
    </source>
</evidence>
<reference evidence="9" key="1">
    <citation type="journal article" date="2014" name="Int. J. Syst. Evol. Microbiol.">
        <title>Complete genome sequence of Corynebacterium casei LMG S-19264T (=DSM 44701T), isolated from a smear-ripened cheese.</title>
        <authorList>
            <consortium name="US DOE Joint Genome Institute (JGI-PGF)"/>
            <person name="Walter F."/>
            <person name="Albersmeier A."/>
            <person name="Kalinowski J."/>
            <person name="Ruckert C."/>
        </authorList>
    </citation>
    <scope>NUCLEOTIDE SEQUENCE</scope>
    <source>
        <strain evidence="9">CGMCC 4.3508</strain>
    </source>
</reference>
<organism evidence="9 10">
    <name type="scientific">Nocardia jinanensis</name>
    <dbReference type="NCBI Taxonomy" id="382504"/>
    <lineage>
        <taxon>Bacteria</taxon>
        <taxon>Bacillati</taxon>
        <taxon>Actinomycetota</taxon>
        <taxon>Actinomycetes</taxon>
        <taxon>Mycobacteriales</taxon>
        <taxon>Nocardiaceae</taxon>
        <taxon>Nocardia</taxon>
    </lineage>
</organism>
<comment type="similarity">
    <text evidence="2">Belongs to the binding-protein-dependent transport system permease family. FecCD subfamily.</text>
</comment>
<feature type="transmembrane region" description="Helical" evidence="8">
    <location>
        <begin position="142"/>
        <end position="162"/>
    </location>
</feature>
<dbReference type="RefSeq" id="WP_058853714.1">
    <property type="nucleotide sequence ID" value="NZ_BMMH01000007.1"/>
</dbReference>
<dbReference type="GO" id="GO:0005886">
    <property type="term" value="C:plasma membrane"/>
    <property type="evidence" value="ECO:0007669"/>
    <property type="project" value="UniProtKB-SubCell"/>
</dbReference>
<dbReference type="InterPro" id="IPR000522">
    <property type="entry name" value="ABC_transptr_permease_BtuC"/>
</dbReference>
<evidence type="ECO:0000313" key="10">
    <source>
        <dbReference type="Proteomes" id="UP000638263"/>
    </source>
</evidence>
<evidence type="ECO:0000256" key="6">
    <source>
        <dbReference type="ARBA" id="ARBA00022989"/>
    </source>
</evidence>
<feature type="transmembrane region" description="Helical" evidence="8">
    <location>
        <begin position="89"/>
        <end position="110"/>
    </location>
</feature>
<dbReference type="InterPro" id="IPR037294">
    <property type="entry name" value="ABC_BtuC-like"/>
</dbReference>
<dbReference type="Proteomes" id="UP000638263">
    <property type="component" value="Unassembled WGS sequence"/>
</dbReference>
<comment type="subcellular location">
    <subcellularLocation>
        <location evidence="1">Cell membrane</location>
        <topology evidence="1">Multi-pass membrane protein</topology>
    </subcellularLocation>
</comment>